<dbReference type="OrthoDB" id="5713570at2"/>
<organism evidence="5 6">
    <name type="scientific">Sinobacterium caligoides</name>
    <dbReference type="NCBI Taxonomy" id="933926"/>
    <lineage>
        <taxon>Bacteria</taxon>
        <taxon>Pseudomonadati</taxon>
        <taxon>Pseudomonadota</taxon>
        <taxon>Gammaproteobacteria</taxon>
        <taxon>Cellvibrionales</taxon>
        <taxon>Spongiibacteraceae</taxon>
        <taxon>Sinobacterium</taxon>
    </lineage>
</organism>
<dbReference type="GO" id="GO:0071949">
    <property type="term" value="F:FAD binding"/>
    <property type="evidence" value="ECO:0007669"/>
    <property type="project" value="InterPro"/>
</dbReference>
<dbReference type="RefSeq" id="WP_123712669.1">
    <property type="nucleotide sequence ID" value="NZ_RKHR01000004.1"/>
</dbReference>
<dbReference type="Pfam" id="PF04030">
    <property type="entry name" value="ALO"/>
    <property type="match status" value="1"/>
</dbReference>
<evidence type="ECO:0000259" key="4">
    <source>
        <dbReference type="PROSITE" id="PS51387"/>
    </source>
</evidence>
<keyword evidence="2" id="KW-0560">Oxidoreductase</keyword>
<dbReference type="InterPro" id="IPR016169">
    <property type="entry name" value="FAD-bd_PCMH_sub2"/>
</dbReference>
<dbReference type="PROSITE" id="PS51387">
    <property type="entry name" value="FAD_PCMH"/>
    <property type="match status" value="1"/>
</dbReference>
<dbReference type="Pfam" id="PF01565">
    <property type="entry name" value="FAD_binding_4"/>
    <property type="match status" value="1"/>
</dbReference>
<accession>A0A3N2DQ20</accession>
<feature type="chain" id="PRO_5018024278" evidence="3">
    <location>
        <begin position="23"/>
        <end position="725"/>
    </location>
</feature>
<dbReference type="InterPro" id="IPR010031">
    <property type="entry name" value="FAD_lactone_oxidase-like"/>
</dbReference>
<sequence>MMGINKGVLKAAIAFITATLCAATFAGGGGPPKPTVSAERVHITFTADTNPAKLMPIRILEGIEIWPAEDESNVTHYNVYWGDSERNKLGIALAPKLAHIPVRGDGEVISYDFKSALKMEAGAIWVLVCTENNGKEFCGKEKNMEKVTDDLIGTFLTLNSIKKLIKDNNEQSCSGLEVMATCGDLECNGIETEQSCPSDCSSYGLSSFNYQTLCDEVKNVYHPESVADVQDIIKNAAANGQHVKVNGGAGYKGTTGSASDIVCTDGVVISMDKFDHHAAGLEMALETYEEQEVVNIPAGTNLHEVGEWLYERGRGIGFTHLGWRHPSIAGAIGTSAHGSSPRHNGIVSHRVVAMDIVNPEGELETFSAGTTGVTDPDLWKAMTTHLGFFGVITGVRVAVEDAKNLQVKVTFHNQRELFSENKAGSIFDDIKDCDYGTYNWFPTLNKYMKTCGKLTTKEAEDGAENRLLFPYIDLSQLSAQQTMQIYQLGACQPESGAHQMMSKMRMNGWHLTPPLVKTIGGKTRYTSDAIGPVHRMISAKLIDTVPREVFQMDWEVSVPAENLQAAMEYLKDATNGDNISGREIPVSLIGMFIRFSKSEDKTLMAYTGTGGPFKDGTITAHIETPIFVPVNLTPEEFDNYMGPYEEIMENLVVKYGARGHWGKNMHSMDPWLFELQQEVGSYDYDSRFQRFSEQVGRFDPKGMFANRAAKTLGIEYPEYNYPADW</sequence>
<keyword evidence="1" id="KW-0274">FAD</keyword>
<evidence type="ECO:0000256" key="3">
    <source>
        <dbReference type="SAM" id="SignalP"/>
    </source>
</evidence>
<name>A0A3N2DQ20_9GAMM</name>
<dbReference type="GO" id="GO:0003885">
    <property type="term" value="F:D-arabinono-1,4-lactone oxidase activity"/>
    <property type="evidence" value="ECO:0007669"/>
    <property type="project" value="InterPro"/>
</dbReference>
<protein>
    <submittedName>
        <fullName evidence="5">FAD/FMN-containing dehydrogenase</fullName>
    </submittedName>
</protein>
<evidence type="ECO:0000313" key="5">
    <source>
        <dbReference type="EMBL" id="ROS01918.1"/>
    </source>
</evidence>
<proteinExistence type="predicted"/>
<keyword evidence="3" id="KW-0732">Signal</keyword>
<comment type="caution">
    <text evidence="5">The sequence shown here is derived from an EMBL/GenBank/DDBJ whole genome shotgun (WGS) entry which is preliminary data.</text>
</comment>
<feature type="signal peptide" evidence="3">
    <location>
        <begin position="1"/>
        <end position="22"/>
    </location>
</feature>
<dbReference type="SUPFAM" id="SSF56176">
    <property type="entry name" value="FAD-binding/transporter-associated domain-like"/>
    <property type="match status" value="1"/>
</dbReference>
<dbReference type="Proteomes" id="UP000275394">
    <property type="component" value="Unassembled WGS sequence"/>
</dbReference>
<keyword evidence="1" id="KW-0285">Flavoprotein</keyword>
<dbReference type="AlphaFoldDB" id="A0A3N2DQ20"/>
<evidence type="ECO:0000256" key="1">
    <source>
        <dbReference type="ARBA" id="ARBA00022827"/>
    </source>
</evidence>
<dbReference type="InterPro" id="IPR007173">
    <property type="entry name" value="ALO_C"/>
</dbReference>
<dbReference type="EMBL" id="RKHR01000004">
    <property type="protein sequence ID" value="ROS01918.1"/>
    <property type="molecule type" value="Genomic_DNA"/>
</dbReference>
<gene>
    <name evidence="5" type="ORF">EDC56_2367</name>
</gene>
<dbReference type="InterPro" id="IPR006094">
    <property type="entry name" value="Oxid_FAD_bind_N"/>
</dbReference>
<evidence type="ECO:0000313" key="6">
    <source>
        <dbReference type="Proteomes" id="UP000275394"/>
    </source>
</evidence>
<dbReference type="Gene3D" id="3.30.465.10">
    <property type="match status" value="1"/>
</dbReference>
<dbReference type="PANTHER" id="PTHR43762">
    <property type="entry name" value="L-GULONOLACTONE OXIDASE"/>
    <property type="match status" value="1"/>
</dbReference>
<feature type="domain" description="FAD-binding PCMH-type" evidence="4">
    <location>
        <begin position="213"/>
        <end position="402"/>
    </location>
</feature>
<keyword evidence="6" id="KW-1185">Reference proteome</keyword>
<dbReference type="Gene3D" id="3.30.70.2520">
    <property type="match status" value="1"/>
</dbReference>
<dbReference type="InterPro" id="IPR016166">
    <property type="entry name" value="FAD-bd_PCMH"/>
</dbReference>
<evidence type="ECO:0000256" key="2">
    <source>
        <dbReference type="ARBA" id="ARBA00023002"/>
    </source>
</evidence>
<reference evidence="5 6" key="1">
    <citation type="submission" date="2018-11" db="EMBL/GenBank/DDBJ databases">
        <title>Genomic Encyclopedia of Type Strains, Phase IV (KMG-IV): sequencing the most valuable type-strain genomes for metagenomic binning, comparative biology and taxonomic classification.</title>
        <authorList>
            <person name="Goeker M."/>
        </authorList>
    </citation>
    <scope>NUCLEOTIDE SEQUENCE [LARGE SCALE GENOMIC DNA]</scope>
    <source>
        <strain evidence="5 6">DSM 100316</strain>
    </source>
</reference>
<dbReference type="GO" id="GO:0016020">
    <property type="term" value="C:membrane"/>
    <property type="evidence" value="ECO:0007669"/>
    <property type="project" value="InterPro"/>
</dbReference>
<dbReference type="InterPro" id="IPR036318">
    <property type="entry name" value="FAD-bd_PCMH-like_sf"/>
</dbReference>
<dbReference type="PANTHER" id="PTHR43762:SF1">
    <property type="entry name" value="D-ARABINONO-1,4-LACTONE OXIDASE"/>
    <property type="match status" value="1"/>
</dbReference>